<evidence type="ECO:0000313" key="6">
    <source>
        <dbReference type="Proteomes" id="UP000031186"/>
    </source>
</evidence>
<comment type="caution">
    <text evidence="5">The sequence shown here is derived from an EMBL/GenBank/DDBJ whole genome shotgun (WGS) entry which is preliminary data.</text>
</comment>
<feature type="non-terminal residue" evidence="5">
    <location>
        <position position="1"/>
    </location>
</feature>
<dbReference type="GO" id="GO:0032259">
    <property type="term" value="P:methylation"/>
    <property type="evidence" value="ECO:0007669"/>
    <property type="project" value="UniProtKB-KW"/>
</dbReference>
<feature type="region of interest" description="Disordered" evidence="4">
    <location>
        <begin position="1"/>
        <end position="29"/>
    </location>
</feature>
<protein>
    <submittedName>
        <fullName evidence="5">Endothelin-converting enzyme</fullName>
    </submittedName>
</protein>
<dbReference type="VEuPathDB" id="FungiDB:MAN_05575"/>
<dbReference type="AlphaFoldDB" id="A0A0B4FJ91"/>
<dbReference type="GO" id="GO:0008168">
    <property type="term" value="F:methyltransferase activity"/>
    <property type="evidence" value="ECO:0007669"/>
    <property type="project" value="UniProtKB-KW"/>
</dbReference>
<dbReference type="HOGENOM" id="CLU_652257_0_0_1"/>
<gene>
    <name evidence="5" type="ORF">MAN_05575</name>
</gene>
<keyword evidence="6" id="KW-1185">Reference proteome</keyword>
<dbReference type="InterPro" id="IPR051419">
    <property type="entry name" value="Lys/N-term_MeTrsfase_sf"/>
</dbReference>
<keyword evidence="3" id="KW-0808">Transferase</keyword>
<dbReference type="EMBL" id="AZNF01000006">
    <property type="protein sequence ID" value="KID65916.1"/>
    <property type="molecule type" value="Genomic_DNA"/>
</dbReference>
<dbReference type="Gene3D" id="3.40.50.150">
    <property type="entry name" value="Vaccinia Virus protein VP39"/>
    <property type="match status" value="1"/>
</dbReference>
<keyword evidence="2" id="KW-0489">Methyltransferase</keyword>
<sequence>MPSLASHTTSQNSDIETEETSKINPCQPFPEETRKRKVFVSQFLKANFAPLPRSNRPYIDTGALEHMAIKCLHVDFNTGRLSNGVAQFVDPIPPSKIGEWLAVTKPWLGRDGFFHDQEDDGDDEDNPLENLGPASPQWEAASLYRLMNFYLVHDGQWNLGILQTQTLWRKYPIPRGRTLCQLSHTQSPRNWRVWTIFRRFQYYEDIISETGESPLDPDKPHVMAFLADGALIRENVLSTSELTCITYLVADGALKYKHHRFIPATLISASLRTVRIVQGVLDCQKGTLEIRKSQPVTFSDSRVIPVELASQGYKRQLCMDFSPTVVDLMTQGHAEVKGIEWKLMDVRDMVGVADKSVGVAFDKGTLDAMIHGSPWNPPETVKENTSGYLNEVCLAMNITKSFFLANPQDSSSTEDGRVFLYVTFRRPHFMKLLFNPGGVWDMNIQVLNDSGSFDYSDICFTRKGHGIPNASGKWHCPTLE</sequence>
<organism evidence="5 6">
    <name type="scientific">Metarhizium anisopliae (strain ARSEF 549)</name>
    <dbReference type="NCBI Taxonomy" id="3151832"/>
    <lineage>
        <taxon>Eukaryota</taxon>
        <taxon>Fungi</taxon>
        <taxon>Dikarya</taxon>
        <taxon>Ascomycota</taxon>
        <taxon>Pezizomycotina</taxon>
        <taxon>Sordariomycetes</taxon>
        <taxon>Hypocreomycetidae</taxon>
        <taxon>Hypocreales</taxon>
        <taxon>Clavicipitaceae</taxon>
        <taxon>Metarhizium</taxon>
    </lineage>
</organism>
<dbReference type="PANTHER" id="PTHR12176:SF80">
    <property type="entry name" value="EEF1A LYSINE METHYLTRANSFERASE 4"/>
    <property type="match status" value="1"/>
</dbReference>
<feature type="compositionally biased region" description="Polar residues" evidence="4">
    <location>
        <begin position="1"/>
        <end position="14"/>
    </location>
</feature>
<dbReference type="InterPro" id="IPR029063">
    <property type="entry name" value="SAM-dependent_MTases_sf"/>
</dbReference>
<evidence type="ECO:0000256" key="2">
    <source>
        <dbReference type="ARBA" id="ARBA00022603"/>
    </source>
</evidence>
<evidence type="ECO:0000256" key="3">
    <source>
        <dbReference type="ARBA" id="ARBA00022679"/>
    </source>
</evidence>
<reference evidence="5 6" key="1">
    <citation type="journal article" date="2014" name="Proc. Natl. Acad. Sci. U.S.A.">
        <title>Trajectory and genomic determinants of fungal-pathogen speciation and host adaptation.</title>
        <authorList>
            <person name="Hu X."/>
            <person name="Xiao G."/>
            <person name="Zheng P."/>
            <person name="Shang Y."/>
            <person name="Su Y."/>
            <person name="Zhang X."/>
            <person name="Liu X."/>
            <person name="Zhan S."/>
            <person name="St Leger R.J."/>
            <person name="Wang C."/>
        </authorList>
    </citation>
    <scope>NUCLEOTIDE SEQUENCE [LARGE SCALE GENOMIC DNA]</scope>
    <source>
        <strain evidence="5 6">ARSEF 549</strain>
    </source>
</reference>
<evidence type="ECO:0000256" key="4">
    <source>
        <dbReference type="SAM" id="MobiDB-lite"/>
    </source>
</evidence>
<evidence type="ECO:0000256" key="1">
    <source>
        <dbReference type="ARBA" id="ARBA00008361"/>
    </source>
</evidence>
<dbReference type="OrthoDB" id="411785at2759"/>
<accession>A0A0B4FJ91</accession>
<dbReference type="Proteomes" id="UP000031186">
    <property type="component" value="Unassembled WGS sequence"/>
</dbReference>
<evidence type="ECO:0000313" key="5">
    <source>
        <dbReference type="EMBL" id="KID65916.1"/>
    </source>
</evidence>
<dbReference type="PANTHER" id="PTHR12176">
    <property type="entry name" value="SAM-DEPENDENT METHYLTRANSFERASE SUPERFAMILY PROTEIN"/>
    <property type="match status" value="1"/>
</dbReference>
<comment type="similarity">
    <text evidence="1">Belongs to the methyltransferase superfamily.</text>
</comment>
<name>A0A0B4FJ91_METAF</name>
<proteinExistence type="inferred from homology"/>